<dbReference type="Pfam" id="PF05721">
    <property type="entry name" value="PhyH"/>
    <property type="match status" value="1"/>
</dbReference>
<dbReference type="PANTHER" id="PTHR40470:SF1">
    <property type="entry name" value="PHYTANOYL-COA DIOXYGENASE FAMILY PROTEIN (AFU_ORTHOLOGUE AFUA_2G15850)"/>
    <property type="match status" value="1"/>
</dbReference>
<evidence type="ECO:0000313" key="2">
    <source>
        <dbReference type="Proteomes" id="UP000000707"/>
    </source>
</evidence>
<dbReference type="AlphaFoldDB" id="G3B8R6"/>
<dbReference type="EMBL" id="GL996527">
    <property type="protein sequence ID" value="EGV62911.1"/>
    <property type="molecule type" value="Genomic_DNA"/>
</dbReference>
<dbReference type="Proteomes" id="UP000000707">
    <property type="component" value="Unassembled WGS sequence"/>
</dbReference>
<keyword evidence="2" id="KW-1185">Reference proteome</keyword>
<proteinExistence type="predicted"/>
<dbReference type="EMBL" id="GL996527">
    <property type="protein sequence ID" value="EGV62910.1"/>
    <property type="molecule type" value="Genomic_DNA"/>
</dbReference>
<dbReference type="eggNOG" id="ENOG502RXJG">
    <property type="taxonomic scope" value="Eukaryota"/>
</dbReference>
<dbReference type="SUPFAM" id="SSF51197">
    <property type="entry name" value="Clavaminate synthase-like"/>
    <property type="match status" value="1"/>
</dbReference>
<organism evidence="2">
    <name type="scientific">Candida tenuis (strain ATCC 10573 / BCRC 21748 / CBS 615 / JCM 9827 / NBRC 10315 / NRRL Y-1498 / VKM Y-70)</name>
    <name type="common">Yeast</name>
    <name type="synonym">Yamadazyma tenuis</name>
    <dbReference type="NCBI Taxonomy" id="590646"/>
    <lineage>
        <taxon>Eukaryota</taxon>
        <taxon>Fungi</taxon>
        <taxon>Dikarya</taxon>
        <taxon>Ascomycota</taxon>
        <taxon>Saccharomycotina</taxon>
        <taxon>Pichiomycetes</taxon>
        <taxon>Debaryomycetaceae</taxon>
        <taxon>Yamadazyma</taxon>
    </lineage>
</organism>
<protein>
    <recommendedName>
        <fullName evidence="3">Phytanoyl-CoA dioxygenase</fullName>
    </recommendedName>
</protein>
<sequence>MPSQIAHKHHDEIDDKGFTLLKGFLTPEEVETYKESARKVVELARKGDWSEVRTRGKQFPPWPKNFSPDIWGISGLLNPKLGDLSLPFQECYSSSKMLDVVCDILQTNQESLSMELFNMLINPLTDFGLDWHRDHIKPEATEEEEREELQANPFAGAQFNLALTDDECLIVVPGSHKRVRTSEEREKTIPKDRQQHISGQITVKLSPGDMVFYNSNILHRAQYSAASERLTLHGSYGHKDFGKFRAKGVLQHGVASWIHEFKPINSNLEMLWKKLVALSEEFKAEELGYSLEG</sequence>
<gene>
    <name evidence="1" type="ORF">CANTEDRAFT_115875</name>
</gene>
<name>G3B8R6_CANTC</name>
<dbReference type="OrthoDB" id="2106152at2759"/>
<evidence type="ECO:0000313" key="1">
    <source>
        <dbReference type="EMBL" id="EGV62911.1"/>
    </source>
</evidence>
<dbReference type="PANTHER" id="PTHR40470">
    <property type="entry name" value="PHYTANOYL-COA DIOXYGENASE FAMILY PROTEIN (AFU_ORTHOLOGUE AFUA_2G15850)"/>
    <property type="match status" value="1"/>
</dbReference>
<accession>G3B8R6</accession>
<dbReference type="STRING" id="590646.G3B8R6"/>
<dbReference type="HOGENOM" id="CLU_056749_0_0_1"/>
<dbReference type="InterPro" id="IPR008775">
    <property type="entry name" value="Phytyl_CoA_dOase-like"/>
</dbReference>
<reference evidence="1 2" key="1">
    <citation type="journal article" date="2011" name="Proc. Natl. Acad. Sci. U.S.A.">
        <title>Comparative genomics of xylose-fermenting fungi for enhanced biofuel production.</title>
        <authorList>
            <person name="Wohlbach D.J."/>
            <person name="Kuo A."/>
            <person name="Sato T.K."/>
            <person name="Potts K.M."/>
            <person name="Salamov A.A."/>
            <person name="LaButti K.M."/>
            <person name="Sun H."/>
            <person name="Clum A."/>
            <person name="Pangilinan J.L."/>
            <person name="Lindquist E.A."/>
            <person name="Lucas S."/>
            <person name="Lapidus A."/>
            <person name="Jin M."/>
            <person name="Gunawan C."/>
            <person name="Balan V."/>
            <person name="Dale B.E."/>
            <person name="Jeffries T.W."/>
            <person name="Zinkel R."/>
            <person name="Barry K.W."/>
            <person name="Grigoriev I.V."/>
            <person name="Gasch A.P."/>
        </authorList>
    </citation>
    <scope>NUCLEOTIDE SEQUENCE [LARGE SCALE GENOMIC DNA]</scope>
    <source>
        <strain evidence="1">ATCC 10573</strain>
        <strain evidence="2">ATCC 10573 / BCRC 21748 / CBS 615 / JCM 9827 / NBRC 10315 / NRRL Y-1498 / VKM Y-70</strain>
    </source>
</reference>
<dbReference type="Gene3D" id="2.60.120.620">
    <property type="entry name" value="q2cbj1_9rhob like domain"/>
    <property type="match status" value="1"/>
</dbReference>
<evidence type="ECO:0008006" key="3">
    <source>
        <dbReference type="Google" id="ProtNLM"/>
    </source>
</evidence>